<evidence type="ECO:0000313" key="1">
    <source>
        <dbReference type="EMBL" id="GHJ87538.1"/>
    </source>
</evidence>
<dbReference type="EMBL" id="BLZA01000023">
    <property type="protein sequence ID" value="GHJ87538.1"/>
    <property type="molecule type" value="Genomic_DNA"/>
</dbReference>
<keyword evidence="2" id="KW-1185">Reference proteome</keyword>
<evidence type="ECO:0000313" key="2">
    <source>
        <dbReference type="Proteomes" id="UP000620104"/>
    </source>
</evidence>
<dbReference type="AlphaFoldDB" id="A0A8H3TUW1"/>
<reference evidence="1" key="1">
    <citation type="submission" date="2020-07" db="EMBL/GenBank/DDBJ databases">
        <title>Draft Genome Sequence of a Deep-Sea Yeast, Naganishia (Cryptococcus) liquefaciens strain N6.</title>
        <authorList>
            <person name="Han Y.W."/>
            <person name="Kajitani R."/>
            <person name="Morimoto H."/>
            <person name="Parhat M."/>
            <person name="Tsubouchi H."/>
            <person name="Bakenova O."/>
            <person name="Ogata M."/>
            <person name="Argunhan B."/>
            <person name="Aoki R."/>
            <person name="Kajiwara S."/>
            <person name="Itoh T."/>
            <person name="Iwasaki H."/>
        </authorList>
    </citation>
    <scope>NUCLEOTIDE SEQUENCE</scope>
    <source>
        <strain evidence="1">N6</strain>
    </source>
</reference>
<proteinExistence type="predicted"/>
<organism evidence="1 2">
    <name type="scientific">Naganishia liquefaciens</name>
    <dbReference type="NCBI Taxonomy" id="104408"/>
    <lineage>
        <taxon>Eukaryota</taxon>
        <taxon>Fungi</taxon>
        <taxon>Dikarya</taxon>
        <taxon>Basidiomycota</taxon>
        <taxon>Agaricomycotina</taxon>
        <taxon>Tremellomycetes</taxon>
        <taxon>Filobasidiales</taxon>
        <taxon>Filobasidiaceae</taxon>
        <taxon>Naganishia</taxon>
    </lineage>
</organism>
<accession>A0A8H3TUW1</accession>
<comment type="caution">
    <text evidence="1">The sequence shown here is derived from an EMBL/GenBank/DDBJ whole genome shotgun (WGS) entry which is preliminary data.</text>
</comment>
<dbReference type="OrthoDB" id="10561161at2759"/>
<protein>
    <submittedName>
        <fullName evidence="1">Uncharacterized protein</fullName>
    </submittedName>
</protein>
<sequence length="229" mass="25954">MRLLPFRHCRRIDKNGKGTLSLPRRLQDTLQALPPLPKSLAKARRTDPLTRLEAELHAIAPFIYAYRERQSRCMARLESLKAFVADVRAMKDVVEAEKRSGMICRRTDLHEMREVVLGQLSRLFEATLHDHSEVQPAMCPAQGSVVDCEDANNAIKAHTSSHGTSISGHPEQRPVKQSIRFVEPLITRRSSDFVQPAVRTPVPSKTVRKLVDAECQEQLDETPTFVLRM</sequence>
<gene>
    <name evidence="1" type="ORF">NliqN6_3940</name>
</gene>
<dbReference type="Proteomes" id="UP000620104">
    <property type="component" value="Unassembled WGS sequence"/>
</dbReference>
<name>A0A8H3TUW1_9TREE</name>